<evidence type="ECO:0000256" key="1">
    <source>
        <dbReference type="ARBA" id="ARBA00004141"/>
    </source>
</evidence>
<keyword evidence="9" id="KW-1185">Reference proteome</keyword>
<evidence type="ECO:0000256" key="2">
    <source>
        <dbReference type="ARBA" id="ARBA00022441"/>
    </source>
</evidence>
<dbReference type="Gene3D" id="1.10.1450.10">
    <property type="entry name" value="Tetraspanin"/>
    <property type="match status" value="1"/>
</dbReference>
<dbReference type="InterPro" id="IPR018499">
    <property type="entry name" value="Tetraspanin/Peripherin"/>
</dbReference>
<dbReference type="Pfam" id="PF00335">
    <property type="entry name" value="Tetraspanin"/>
    <property type="match status" value="1"/>
</dbReference>
<protein>
    <recommendedName>
        <fullName evidence="10">Tetraspanin</fullName>
    </recommendedName>
</protein>
<dbReference type="GO" id="GO:0016020">
    <property type="term" value="C:membrane"/>
    <property type="evidence" value="ECO:0007669"/>
    <property type="project" value="UniProtKB-SubCell"/>
</dbReference>
<keyword evidence="4" id="KW-0677">Repeat</keyword>
<dbReference type="InterPro" id="IPR015915">
    <property type="entry name" value="Kelch-typ_b-propeller"/>
</dbReference>
<evidence type="ECO:0000256" key="7">
    <source>
        <dbReference type="SAM" id="Phobius"/>
    </source>
</evidence>
<dbReference type="PRINTS" id="PR00259">
    <property type="entry name" value="TMFOUR"/>
</dbReference>
<dbReference type="SUPFAM" id="SSF117281">
    <property type="entry name" value="Kelch motif"/>
    <property type="match status" value="1"/>
</dbReference>
<dbReference type="PANTHER" id="PTHR46428">
    <property type="entry name" value="KELCH DOMAIN-CONTAINING PROTEIN 10"/>
    <property type="match status" value="1"/>
</dbReference>
<sequence length="663" mass="76286">MKFIRSEEGAHKFNRWLFFGSNAFFWTLGWWFLVIGMWIYSDRHEYAILARASFNPLSSAGICLGCGLTVIIIGFVGVLGAWFENKLLLVLYISFVGFLFFVELTTGTLGFILRGRVAENVKMDLLYNINSTYVSKNHADSYGLKCCGSNNYTNWFKSVYWPKNNFVPDSCCDVSFFKNNESMANCGQNYEHRDMWYQRGCYEVFTDWLLRHGKIIVIFSYIFVIADALALITAVRVYLFIRCREKNNEVGYRYKKGNNYPSPRSGHRMFCDNGYIYVLGGYNPQRGGNSLIQDLWAFNVYTDEWTLVKVDGKFPDEMASFSVAQNEAKNCTFMFGGTAVPFGRRASNKLYVLIRCGRFDHWRWQEVPTTGEDRPDPVYGQSMIYVEGDGIYIIGGTTGFQYNMDVYKLKQPAPGPLTEKMLTMEWEWSFEKSGAAEIGRYRHEMVPVNDGFLIIGGGTPNTSLRLDTLLMYNVEKKCYEERATKQDATYGYPYPRRCHALVRCGNNAYVVGGCKDTLVPLEDMPDLGRVELMPLDDLWSLDLTTYEWRLLSATLKVPVFFHAAALTRDGCLYTFGGCNDRNSTIRSDRLERVWLRTPTLLHLSMKHNAHRFRRLFREYDANFLQSQFSSVLWRAAESEKLGHIPEPLGDFYSDTDESDSDSD</sequence>
<dbReference type="PANTHER" id="PTHR46428:SF1">
    <property type="entry name" value="KELCH DOMAIN-CONTAINING PROTEIN 10"/>
    <property type="match status" value="1"/>
</dbReference>
<name>A0AA39H0E3_9BILA</name>
<dbReference type="InterPro" id="IPR008952">
    <property type="entry name" value="Tetraspanin_EC2_sf"/>
</dbReference>
<proteinExistence type="predicted"/>
<keyword evidence="3 7" id="KW-0812">Transmembrane</keyword>
<organism evidence="8 9">
    <name type="scientific">Steinernema hermaphroditum</name>
    <dbReference type="NCBI Taxonomy" id="289476"/>
    <lineage>
        <taxon>Eukaryota</taxon>
        <taxon>Metazoa</taxon>
        <taxon>Ecdysozoa</taxon>
        <taxon>Nematoda</taxon>
        <taxon>Chromadorea</taxon>
        <taxon>Rhabditida</taxon>
        <taxon>Tylenchina</taxon>
        <taxon>Panagrolaimomorpha</taxon>
        <taxon>Strongyloidoidea</taxon>
        <taxon>Steinernematidae</taxon>
        <taxon>Steinernema</taxon>
    </lineage>
</organism>
<gene>
    <name evidence="8" type="ORF">QR680_001914</name>
</gene>
<accession>A0AA39H0E3</accession>
<dbReference type="Proteomes" id="UP001175271">
    <property type="component" value="Unassembled WGS sequence"/>
</dbReference>
<keyword evidence="5 7" id="KW-1133">Transmembrane helix</keyword>
<dbReference type="GO" id="GO:0032874">
    <property type="term" value="P:positive regulation of stress-activated MAPK cascade"/>
    <property type="evidence" value="ECO:0007669"/>
    <property type="project" value="TreeGrafter"/>
</dbReference>
<feature type="transmembrane region" description="Helical" evidence="7">
    <location>
        <begin position="16"/>
        <end position="40"/>
    </location>
</feature>
<feature type="transmembrane region" description="Helical" evidence="7">
    <location>
        <begin position="215"/>
        <end position="239"/>
    </location>
</feature>
<dbReference type="EMBL" id="JAUCMV010000005">
    <property type="protein sequence ID" value="KAK0396925.1"/>
    <property type="molecule type" value="Genomic_DNA"/>
</dbReference>
<evidence type="ECO:0000256" key="6">
    <source>
        <dbReference type="ARBA" id="ARBA00023136"/>
    </source>
</evidence>
<evidence type="ECO:0000313" key="9">
    <source>
        <dbReference type="Proteomes" id="UP001175271"/>
    </source>
</evidence>
<dbReference type="AlphaFoldDB" id="A0AA39H0E3"/>
<dbReference type="InterPro" id="IPR052125">
    <property type="entry name" value="KLHDC10"/>
</dbReference>
<evidence type="ECO:0000256" key="4">
    <source>
        <dbReference type="ARBA" id="ARBA00022737"/>
    </source>
</evidence>
<reference evidence="8" key="1">
    <citation type="submission" date="2023-06" db="EMBL/GenBank/DDBJ databases">
        <title>Genomic analysis of the entomopathogenic nematode Steinernema hermaphroditum.</title>
        <authorList>
            <person name="Schwarz E.M."/>
            <person name="Heppert J.K."/>
            <person name="Baniya A."/>
            <person name="Schwartz H.T."/>
            <person name="Tan C.-H."/>
            <person name="Antoshechkin I."/>
            <person name="Sternberg P.W."/>
            <person name="Goodrich-Blair H."/>
            <person name="Dillman A.R."/>
        </authorList>
    </citation>
    <scope>NUCLEOTIDE SEQUENCE</scope>
    <source>
        <strain evidence="8">PS9179</strain>
        <tissue evidence="8">Whole animal</tissue>
    </source>
</reference>
<evidence type="ECO:0008006" key="10">
    <source>
        <dbReference type="Google" id="ProtNLM"/>
    </source>
</evidence>
<feature type="transmembrane region" description="Helical" evidence="7">
    <location>
        <begin position="89"/>
        <end position="113"/>
    </location>
</feature>
<dbReference type="SUPFAM" id="SSF48652">
    <property type="entry name" value="Tetraspanin"/>
    <property type="match status" value="1"/>
</dbReference>
<evidence type="ECO:0000256" key="5">
    <source>
        <dbReference type="ARBA" id="ARBA00022989"/>
    </source>
</evidence>
<comment type="caution">
    <text evidence="8">The sequence shown here is derived from an EMBL/GenBank/DDBJ whole genome shotgun (WGS) entry which is preliminary data.</text>
</comment>
<dbReference type="Pfam" id="PF24681">
    <property type="entry name" value="Kelch_KLHDC2_KLHL20_DRC7"/>
    <property type="match status" value="1"/>
</dbReference>
<comment type="subcellular location">
    <subcellularLocation>
        <location evidence="1">Membrane</location>
        <topology evidence="1">Multi-pass membrane protein</topology>
    </subcellularLocation>
</comment>
<evidence type="ECO:0000313" key="8">
    <source>
        <dbReference type="EMBL" id="KAK0396925.1"/>
    </source>
</evidence>
<evidence type="ECO:0000256" key="3">
    <source>
        <dbReference type="ARBA" id="ARBA00022692"/>
    </source>
</evidence>
<keyword evidence="2" id="KW-0880">Kelch repeat</keyword>
<feature type="transmembrane region" description="Helical" evidence="7">
    <location>
        <begin position="61"/>
        <end position="83"/>
    </location>
</feature>
<keyword evidence="6 7" id="KW-0472">Membrane</keyword>
<dbReference type="Gene3D" id="2.120.10.80">
    <property type="entry name" value="Kelch-type beta propeller"/>
    <property type="match status" value="2"/>
</dbReference>